<dbReference type="AlphaFoldDB" id="A0A1U7JCU5"/>
<organism evidence="9 10">
    <name type="scientific">Pseudovibrio exalbescens</name>
    <dbReference type="NCBI Taxonomy" id="197461"/>
    <lineage>
        <taxon>Bacteria</taxon>
        <taxon>Pseudomonadati</taxon>
        <taxon>Pseudomonadota</taxon>
        <taxon>Alphaproteobacteria</taxon>
        <taxon>Hyphomicrobiales</taxon>
        <taxon>Stappiaceae</taxon>
        <taxon>Pseudovibrio</taxon>
    </lineage>
</organism>
<evidence type="ECO:0000256" key="2">
    <source>
        <dbReference type="ARBA" id="ARBA00012247"/>
    </source>
</evidence>
<evidence type="ECO:0000256" key="1">
    <source>
        <dbReference type="ARBA" id="ARBA00007277"/>
    </source>
</evidence>
<dbReference type="EC" id="3.1.4.46" evidence="2"/>
<gene>
    <name evidence="9" type="ORF">A3843_17790</name>
</gene>
<dbReference type="GO" id="GO:0008889">
    <property type="term" value="F:glycerophosphodiester phosphodiesterase activity"/>
    <property type="evidence" value="ECO:0007669"/>
    <property type="project" value="UniProtKB-EC"/>
</dbReference>
<proteinExistence type="inferred from homology"/>
<sequence>MSMALKLLGAAAGGLLWTCISAHAVDLGPRPAFLVDLLPEGALKTKLEACIGQQMTPRLFSIAHRGAPLQFPEHTLEGYLAAHRMGAGIQECDVTFTKDKALVCRHSQNDLATTTNILATALADTCITPFSAASGDSKANAECRTSELSLAEFKSLRGKMDGADPTATTAEAYVKGTADWRTTLYASNRGTVLSHKEFLAHFKNKGVKFTPELKAPAVEMPFDGFTQEDYAQQLINEYKAAGIAPENVFPQSFNLADVLYWIKAEPEFGKQAVYLEGRYGRDNLDPMKPETFKPTLAELKGMGVNYLAPPLWVLVTLQDGEIVPSAYAMEAKKAGLKLIAWSLERSGPLNNGGGWYYQSIRDAVTSDAAIYQVLDVLAQDVGVEGVFSDWPATTTFYANCMDLP</sequence>
<evidence type="ECO:0000256" key="3">
    <source>
        <dbReference type="ARBA" id="ARBA00022729"/>
    </source>
</evidence>
<dbReference type="PROSITE" id="PS51704">
    <property type="entry name" value="GP_PDE"/>
    <property type="match status" value="1"/>
</dbReference>
<dbReference type="Pfam" id="PF03009">
    <property type="entry name" value="GDPD"/>
    <property type="match status" value="1"/>
</dbReference>
<evidence type="ECO:0000259" key="8">
    <source>
        <dbReference type="PROSITE" id="PS51704"/>
    </source>
</evidence>
<dbReference type="STRING" id="197461.A3843_17790"/>
<evidence type="ECO:0000256" key="6">
    <source>
        <dbReference type="ARBA" id="ARBA00047512"/>
    </source>
</evidence>
<dbReference type="InterPro" id="IPR030395">
    <property type="entry name" value="GP_PDE_dom"/>
</dbReference>
<comment type="similarity">
    <text evidence="1">Belongs to the glycerophosphoryl diester phosphodiesterase family.</text>
</comment>
<keyword evidence="3 7" id="KW-0732">Signal</keyword>
<dbReference type="SUPFAM" id="SSF51695">
    <property type="entry name" value="PLC-like phosphodiesterases"/>
    <property type="match status" value="1"/>
</dbReference>
<feature type="signal peptide" evidence="7">
    <location>
        <begin position="1"/>
        <end position="24"/>
    </location>
</feature>
<comment type="catalytic activity">
    <reaction evidence="6">
        <text>a sn-glycero-3-phosphodiester + H2O = an alcohol + sn-glycerol 3-phosphate + H(+)</text>
        <dbReference type="Rhea" id="RHEA:12969"/>
        <dbReference type="ChEBI" id="CHEBI:15377"/>
        <dbReference type="ChEBI" id="CHEBI:15378"/>
        <dbReference type="ChEBI" id="CHEBI:30879"/>
        <dbReference type="ChEBI" id="CHEBI:57597"/>
        <dbReference type="ChEBI" id="CHEBI:83408"/>
        <dbReference type="EC" id="3.1.4.46"/>
    </reaction>
</comment>
<dbReference type="EMBL" id="LVVZ01000041">
    <property type="protein sequence ID" value="OKL42518.1"/>
    <property type="molecule type" value="Genomic_DNA"/>
</dbReference>
<dbReference type="Gene3D" id="3.20.20.190">
    <property type="entry name" value="Phosphatidylinositol (PI) phosphodiesterase"/>
    <property type="match status" value="1"/>
</dbReference>
<reference evidence="9 10" key="1">
    <citation type="submission" date="2016-03" db="EMBL/GenBank/DDBJ databases">
        <title>Genome sequence of Nesiotobacter sp. nov., a moderately halophilic alphaproteobacterium isolated from the Yellow Sea, China.</title>
        <authorList>
            <person name="Zhang G."/>
            <person name="Zhang R."/>
        </authorList>
    </citation>
    <scope>NUCLEOTIDE SEQUENCE [LARGE SCALE GENOMIC DNA]</scope>
    <source>
        <strain evidence="9 10">WB1-6</strain>
    </source>
</reference>
<evidence type="ECO:0000256" key="7">
    <source>
        <dbReference type="SAM" id="SignalP"/>
    </source>
</evidence>
<accession>A0A1U7JCU5</accession>
<dbReference type="GO" id="GO:0006629">
    <property type="term" value="P:lipid metabolic process"/>
    <property type="evidence" value="ECO:0007669"/>
    <property type="project" value="InterPro"/>
</dbReference>
<name>A0A1U7JCU5_9HYPH</name>
<keyword evidence="10" id="KW-1185">Reference proteome</keyword>
<dbReference type="PANTHER" id="PTHR43620">
    <property type="entry name" value="GLYCEROPHOSPHORYL DIESTER PHOSPHODIESTERASE"/>
    <property type="match status" value="1"/>
</dbReference>
<dbReference type="Proteomes" id="UP000185783">
    <property type="component" value="Unassembled WGS sequence"/>
</dbReference>
<dbReference type="GO" id="GO:0006071">
    <property type="term" value="P:glycerol metabolic process"/>
    <property type="evidence" value="ECO:0007669"/>
    <property type="project" value="UniProtKB-KW"/>
</dbReference>
<evidence type="ECO:0000256" key="5">
    <source>
        <dbReference type="ARBA" id="ARBA00022801"/>
    </source>
</evidence>
<comment type="caution">
    <text evidence="9">The sequence shown here is derived from an EMBL/GenBank/DDBJ whole genome shotgun (WGS) entry which is preliminary data.</text>
</comment>
<dbReference type="PANTHER" id="PTHR43620:SF7">
    <property type="entry name" value="GLYCEROPHOSPHODIESTER PHOSPHODIESTERASE GDPD5-RELATED"/>
    <property type="match status" value="1"/>
</dbReference>
<evidence type="ECO:0000313" key="10">
    <source>
        <dbReference type="Proteomes" id="UP000185783"/>
    </source>
</evidence>
<feature type="domain" description="GP-PDE" evidence="8">
    <location>
        <begin position="59"/>
        <end position="381"/>
    </location>
</feature>
<evidence type="ECO:0000256" key="4">
    <source>
        <dbReference type="ARBA" id="ARBA00022798"/>
    </source>
</evidence>
<protein>
    <recommendedName>
        <fullName evidence="2">glycerophosphodiester phosphodiesterase</fullName>
        <ecNumber evidence="2">3.1.4.46</ecNumber>
    </recommendedName>
</protein>
<feature type="chain" id="PRO_5010523370" description="glycerophosphodiester phosphodiesterase" evidence="7">
    <location>
        <begin position="25"/>
        <end position="404"/>
    </location>
</feature>
<keyword evidence="4" id="KW-0319">Glycerol metabolism</keyword>
<dbReference type="InterPro" id="IPR017946">
    <property type="entry name" value="PLC-like_Pdiesterase_TIM-brl"/>
</dbReference>
<keyword evidence="5" id="KW-0378">Hydrolase</keyword>
<evidence type="ECO:0000313" key="9">
    <source>
        <dbReference type="EMBL" id="OKL42518.1"/>
    </source>
</evidence>